<keyword evidence="1" id="KW-0472">Membrane</keyword>
<feature type="transmembrane region" description="Helical" evidence="1">
    <location>
        <begin position="113"/>
        <end position="133"/>
    </location>
</feature>
<keyword evidence="1" id="KW-1133">Transmembrane helix</keyword>
<evidence type="ECO:0000313" key="2">
    <source>
        <dbReference type="EMBL" id="BBX88033.1"/>
    </source>
</evidence>
<reference evidence="2 3" key="1">
    <citation type="journal article" date="2019" name="Emerg. Microbes Infect.">
        <title>Comprehensive subspecies identification of 175 nontuberculous mycobacteria species based on 7547 genomic profiles.</title>
        <authorList>
            <person name="Matsumoto Y."/>
            <person name="Kinjo T."/>
            <person name="Motooka D."/>
            <person name="Nabeya D."/>
            <person name="Jung N."/>
            <person name="Uechi K."/>
            <person name="Horii T."/>
            <person name="Iida T."/>
            <person name="Fujita J."/>
            <person name="Nakamura S."/>
        </authorList>
    </citation>
    <scope>NUCLEOTIDE SEQUENCE [LARGE SCALE GENOMIC DNA]</scope>
    <source>
        <strain evidence="2 3">JCM 15296</strain>
    </source>
</reference>
<feature type="transmembrane region" description="Helical" evidence="1">
    <location>
        <begin position="12"/>
        <end position="31"/>
    </location>
</feature>
<feature type="transmembrane region" description="Helical" evidence="1">
    <location>
        <begin position="78"/>
        <end position="101"/>
    </location>
</feature>
<protein>
    <submittedName>
        <fullName evidence="2">Uncharacterized protein</fullName>
    </submittedName>
</protein>
<gene>
    <name evidence="2" type="ORF">MAUB_59060</name>
</gene>
<dbReference type="Proteomes" id="UP000465609">
    <property type="component" value="Chromosome"/>
</dbReference>
<evidence type="ECO:0000256" key="1">
    <source>
        <dbReference type="SAM" id="Phobius"/>
    </source>
</evidence>
<keyword evidence="3" id="KW-1185">Reference proteome</keyword>
<dbReference type="RefSeq" id="WP_234884195.1">
    <property type="nucleotide sequence ID" value="NZ_AP022577.1"/>
</dbReference>
<dbReference type="EMBL" id="AP022577">
    <property type="protein sequence ID" value="BBX88033.1"/>
    <property type="molecule type" value="Genomic_DNA"/>
</dbReference>
<evidence type="ECO:0000313" key="3">
    <source>
        <dbReference type="Proteomes" id="UP000465609"/>
    </source>
</evidence>
<feature type="transmembrane region" description="Helical" evidence="1">
    <location>
        <begin position="51"/>
        <end position="71"/>
    </location>
</feature>
<organism evidence="2 3">
    <name type="scientific">Mycolicibacterium aubagnense</name>
    <dbReference type="NCBI Taxonomy" id="319707"/>
    <lineage>
        <taxon>Bacteria</taxon>
        <taxon>Bacillati</taxon>
        <taxon>Actinomycetota</taxon>
        <taxon>Actinomycetes</taxon>
        <taxon>Mycobacteriales</taxon>
        <taxon>Mycobacteriaceae</taxon>
        <taxon>Mycolicibacterium</taxon>
    </lineage>
</organism>
<accession>A0ABM7IMH8</accession>
<name>A0ABM7IMH8_9MYCO</name>
<keyword evidence="1" id="KW-0812">Transmembrane</keyword>
<sequence>MSITPQIEPRTRLFARVLGPYLVVAALTMISRTASMRSMIDAFTADAVWPWVAGAFVLPMGLVVIALHPYWRGPAAAIVSVLGWLTVFKGIGLMVFPQTYLPMGHTVLNAAPWWQIVSVFVALVGLYLTYVGWVPARSQTASHQSARTAPDVPHAA</sequence>
<proteinExistence type="predicted"/>